<protein>
    <submittedName>
        <fullName evidence="2">LAGLIDADG-like domain-containing protein</fullName>
    </submittedName>
</protein>
<dbReference type="InterPro" id="IPR045745">
    <property type="entry name" value="HTH_58_Actinobacteria-type"/>
</dbReference>
<evidence type="ECO:0000259" key="1">
    <source>
        <dbReference type="PROSITE" id="PS50819"/>
    </source>
</evidence>
<dbReference type="OrthoDB" id="961985at2"/>
<dbReference type="GO" id="GO:0004519">
    <property type="term" value="F:endonuclease activity"/>
    <property type="evidence" value="ECO:0007669"/>
    <property type="project" value="InterPro"/>
</dbReference>
<keyword evidence="3" id="KW-1185">Reference proteome</keyword>
<feature type="domain" description="DOD-type homing endonuclease" evidence="1">
    <location>
        <begin position="77"/>
        <end position="206"/>
    </location>
</feature>
<name>A0A1H0NAJ2_HALAD</name>
<evidence type="ECO:0000313" key="2">
    <source>
        <dbReference type="EMBL" id="SDO89754.1"/>
    </source>
</evidence>
<dbReference type="SUPFAM" id="SSF55608">
    <property type="entry name" value="Homing endonucleases"/>
    <property type="match status" value="2"/>
</dbReference>
<reference evidence="3" key="1">
    <citation type="submission" date="2016-10" db="EMBL/GenBank/DDBJ databases">
        <authorList>
            <person name="Varghese N."/>
            <person name="Submissions S."/>
        </authorList>
    </citation>
    <scope>NUCLEOTIDE SEQUENCE [LARGE SCALE GENOMIC DNA]</scope>
    <source>
        <strain evidence="3">CGMCC 1.3703</strain>
    </source>
</reference>
<dbReference type="InterPro" id="IPR004042">
    <property type="entry name" value="Intein_endonuc_central"/>
</dbReference>
<evidence type="ECO:0000313" key="3">
    <source>
        <dbReference type="Proteomes" id="UP000198860"/>
    </source>
</evidence>
<proteinExistence type="predicted"/>
<dbReference type="RefSeq" id="WP_089652490.1">
    <property type="nucleotide sequence ID" value="NZ_FNIZ01000009.1"/>
</dbReference>
<dbReference type="PRINTS" id="PR00379">
    <property type="entry name" value="INTEIN"/>
</dbReference>
<dbReference type="InterPro" id="IPR006142">
    <property type="entry name" value="INTEIN"/>
</dbReference>
<dbReference type="Pfam" id="PF14528">
    <property type="entry name" value="LAGLIDADG_3"/>
    <property type="match status" value="1"/>
</dbReference>
<dbReference type="AlphaFoldDB" id="A0A1H0NAJ2"/>
<dbReference type="Gene3D" id="3.10.28.10">
    <property type="entry name" value="Homing endonucleases"/>
    <property type="match status" value="1"/>
</dbReference>
<dbReference type="Pfam" id="PF19575">
    <property type="entry name" value="HTH_58"/>
    <property type="match status" value="1"/>
</dbReference>
<organism evidence="2 3">
    <name type="scientific">Halobacillus aidingensis</name>
    <dbReference type="NCBI Taxonomy" id="240303"/>
    <lineage>
        <taxon>Bacteria</taxon>
        <taxon>Bacillati</taxon>
        <taxon>Bacillota</taxon>
        <taxon>Bacilli</taxon>
        <taxon>Bacillales</taxon>
        <taxon>Bacillaceae</taxon>
        <taxon>Halobacillus</taxon>
    </lineage>
</organism>
<dbReference type="PROSITE" id="PS50819">
    <property type="entry name" value="INTEIN_ENDONUCLEASE"/>
    <property type="match status" value="1"/>
</dbReference>
<dbReference type="EMBL" id="FNIZ01000009">
    <property type="protein sequence ID" value="SDO89754.1"/>
    <property type="molecule type" value="Genomic_DNA"/>
</dbReference>
<dbReference type="STRING" id="240303.SAMN05421677_10928"/>
<dbReference type="Proteomes" id="UP000198860">
    <property type="component" value="Unassembled WGS sequence"/>
</dbReference>
<dbReference type="Gene3D" id="1.10.10.60">
    <property type="entry name" value="Homeodomain-like"/>
    <property type="match status" value="1"/>
</dbReference>
<gene>
    <name evidence="2" type="ORF">SAMN05421677_10928</name>
</gene>
<sequence length="327" mass="38206">MNKPLRKRTMSKVEIAQMYKRGESTTVIAKKANVSPGYIRIVLKELEVPLRPRGSWKRKFKVNEDYFKTWSNNMAYILGFIAADGMISGHAQLISIAQKEKEILLDIKREMDSSHPITKNERTGVHMLNIGSKILKEDLIHIHGIRPNKTKHLSMPNIPDLHLSHYVRGYFDGDGSINYQKKQIVFVGGSHQFFEELNKLIKRRGIRSYLKVYQTYTRLIISGRQSIKGFGDWIYADSDLRLDRKYEEYLKENQNYDDLEDGKHVVSKAAIKERKNKFLMKFIKSGCITKCCAEINIEPTTFKNWMKNDLEFQQRWNELNKIKERGG</sequence>
<dbReference type="GO" id="GO:0016539">
    <property type="term" value="P:intein-mediated protein splicing"/>
    <property type="evidence" value="ECO:0007669"/>
    <property type="project" value="InterPro"/>
</dbReference>
<dbReference type="InterPro" id="IPR027434">
    <property type="entry name" value="Homing_endonucl"/>
</dbReference>
<accession>A0A1H0NAJ2</accession>
<dbReference type="InterPro" id="IPR004860">
    <property type="entry name" value="LAGLIDADG_dom"/>
</dbReference>